<dbReference type="Proteomes" id="UP000002651">
    <property type="component" value="Chromosome"/>
</dbReference>
<dbReference type="KEGG" id="bst:GYO_3392"/>
<organism evidence="1 2">
    <name type="scientific">Bacillus spizizenii (strain DSM 15029 / JCM 12233 / NBRC 101239 / NRRL B-23049 / TU-B-10)</name>
    <name type="common">Bacillus subtilis subsp. spizizenii</name>
    <dbReference type="NCBI Taxonomy" id="1052585"/>
    <lineage>
        <taxon>Bacteria</taxon>
        <taxon>Bacillati</taxon>
        <taxon>Bacillota</taxon>
        <taxon>Bacilli</taxon>
        <taxon>Bacillales</taxon>
        <taxon>Bacillaceae</taxon>
        <taxon>Bacillus</taxon>
    </lineage>
</organism>
<protein>
    <submittedName>
        <fullName evidence="1">Uncharacterized protein</fullName>
    </submittedName>
</protein>
<name>G4NZZ2_BACS4</name>
<evidence type="ECO:0000313" key="2">
    <source>
        <dbReference type="Proteomes" id="UP000002651"/>
    </source>
</evidence>
<evidence type="ECO:0000313" key="1">
    <source>
        <dbReference type="EMBL" id="AEP87971.1"/>
    </source>
</evidence>
<accession>G4NZZ2</accession>
<dbReference type="AlphaFoldDB" id="G4NZZ2"/>
<dbReference type="HOGENOM" id="CLU_3304992_0_0_9"/>
<sequence length="39" mass="4366">MVFTHTQFRGGKRPVNKKIVRPNVVLSPIYSSLLVGIVN</sequence>
<gene>
    <name evidence="1" type="ordered locus">GYO_3392</name>
</gene>
<reference evidence="1 2" key="1">
    <citation type="journal article" date="2012" name="J. Bacteriol.">
        <title>Whole-genome sequences of Bacillus subtilis and close relatives.</title>
        <authorList>
            <person name="Earl A.M."/>
            <person name="Eppinger M."/>
            <person name="Fricke W.F."/>
            <person name="Rosovitz M.J."/>
            <person name="Rasko D.A."/>
            <person name="Daugherty S."/>
            <person name="Losick R."/>
            <person name="Kolter R."/>
            <person name="Ravel J."/>
        </authorList>
    </citation>
    <scope>NUCLEOTIDE SEQUENCE [LARGE SCALE GENOMIC DNA]</scope>
    <source>
        <strain evidence="2">DSM 15029 / JCM 12233 / NBRC 101239 / NRRL B-23049 / TU-B-10</strain>
    </source>
</reference>
<keyword evidence="2" id="KW-1185">Reference proteome</keyword>
<dbReference type="EMBL" id="CP002905">
    <property type="protein sequence ID" value="AEP87971.1"/>
    <property type="molecule type" value="Genomic_DNA"/>
</dbReference>
<proteinExistence type="predicted"/>